<dbReference type="EC" id="2.7.13.3" evidence="2"/>
<feature type="transmembrane region" description="Helical" evidence="4">
    <location>
        <begin position="6"/>
        <end position="25"/>
    </location>
</feature>
<feature type="transmembrane region" description="Helical" evidence="4">
    <location>
        <begin position="397"/>
        <end position="416"/>
    </location>
</feature>
<dbReference type="PRINTS" id="PR00344">
    <property type="entry name" value="BCTRLSENSOR"/>
</dbReference>
<dbReference type="InterPro" id="IPR014265">
    <property type="entry name" value="XrtA/PrsK"/>
</dbReference>
<reference evidence="6 7" key="1">
    <citation type="submission" date="2020-08" db="EMBL/GenBank/DDBJ databases">
        <title>Genomic Encyclopedia of Type Strains, Phase IV (KMG-IV): sequencing the most valuable type-strain genomes for metagenomic binning, comparative biology and taxonomic classification.</title>
        <authorList>
            <person name="Goeker M."/>
        </authorList>
    </citation>
    <scope>NUCLEOTIDE SEQUENCE [LARGE SCALE GENOMIC DNA]</scope>
    <source>
        <strain evidence="6 7">YC6723</strain>
    </source>
</reference>
<name>A0A840FD94_9SPHN</name>
<keyword evidence="6" id="KW-0418">Kinase</keyword>
<protein>
    <recommendedName>
        <fullName evidence="2">histidine kinase</fullName>
        <ecNumber evidence="2">2.7.13.3</ecNumber>
    </recommendedName>
</protein>
<keyword evidence="4" id="KW-0472">Membrane</keyword>
<dbReference type="SUPFAM" id="SSF55874">
    <property type="entry name" value="ATPase domain of HSP90 chaperone/DNA topoisomerase II/histidine kinase"/>
    <property type="match status" value="1"/>
</dbReference>
<feature type="transmembrane region" description="Helical" evidence="4">
    <location>
        <begin position="186"/>
        <end position="205"/>
    </location>
</feature>
<feature type="transmembrane region" description="Helical" evidence="4">
    <location>
        <begin position="156"/>
        <end position="174"/>
    </location>
</feature>
<feature type="transmembrane region" description="Helical" evidence="4">
    <location>
        <begin position="123"/>
        <end position="144"/>
    </location>
</feature>
<dbReference type="RefSeq" id="WP_183985305.1">
    <property type="nucleotide sequence ID" value="NZ_JACIEV010000007.1"/>
</dbReference>
<dbReference type="AlphaFoldDB" id="A0A840FD94"/>
<dbReference type="InterPro" id="IPR036890">
    <property type="entry name" value="HATPase_C_sf"/>
</dbReference>
<dbReference type="Proteomes" id="UP000529795">
    <property type="component" value="Unassembled WGS sequence"/>
</dbReference>
<feature type="transmembrane region" description="Helical" evidence="4">
    <location>
        <begin position="250"/>
        <end position="273"/>
    </location>
</feature>
<dbReference type="CDD" id="cd00082">
    <property type="entry name" value="HisKA"/>
    <property type="match status" value="1"/>
</dbReference>
<evidence type="ECO:0000256" key="3">
    <source>
        <dbReference type="ARBA" id="ARBA00022553"/>
    </source>
</evidence>
<dbReference type="InterPro" id="IPR003661">
    <property type="entry name" value="HisK_dim/P_dom"/>
</dbReference>
<dbReference type="InterPro" id="IPR004358">
    <property type="entry name" value="Sig_transdc_His_kin-like_C"/>
</dbReference>
<feature type="domain" description="Histidine kinase" evidence="5">
    <location>
        <begin position="467"/>
        <end position="667"/>
    </location>
</feature>
<proteinExistence type="predicted"/>
<dbReference type="Gene3D" id="3.30.450.40">
    <property type="match status" value="1"/>
</dbReference>
<evidence type="ECO:0000313" key="6">
    <source>
        <dbReference type="EMBL" id="MBB4154612.1"/>
    </source>
</evidence>
<comment type="catalytic activity">
    <reaction evidence="1">
        <text>ATP + protein L-histidine = ADP + protein N-phospho-L-histidine.</text>
        <dbReference type="EC" id="2.7.13.3"/>
    </reaction>
</comment>
<comment type="caution">
    <text evidence="6">The sequence shown here is derived from an EMBL/GenBank/DDBJ whole genome shotgun (WGS) entry which is preliminary data.</text>
</comment>
<evidence type="ECO:0000256" key="4">
    <source>
        <dbReference type="SAM" id="Phobius"/>
    </source>
</evidence>
<dbReference type="PANTHER" id="PTHR43547">
    <property type="entry name" value="TWO-COMPONENT HISTIDINE KINASE"/>
    <property type="match status" value="1"/>
</dbReference>
<keyword evidence="3" id="KW-0597">Phosphoprotein</keyword>
<feature type="transmembrane region" description="Helical" evidence="4">
    <location>
        <begin position="217"/>
        <end position="238"/>
    </location>
</feature>
<dbReference type="InterPro" id="IPR029016">
    <property type="entry name" value="GAF-like_dom_sf"/>
</dbReference>
<accession>A0A840FD94</accession>
<keyword evidence="4" id="KW-0812">Transmembrane</keyword>
<dbReference type="Gene3D" id="3.30.565.10">
    <property type="entry name" value="Histidine kinase-like ATPase, C-terminal domain"/>
    <property type="match status" value="1"/>
</dbReference>
<dbReference type="InterPro" id="IPR003594">
    <property type="entry name" value="HATPase_dom"/>
</dbReference>
<dbReference type="GO" id="GO:0000155">
    <property type="term" value="F:phosphorelay sensor kinase activity"/>
    <property type="evidence" value="ECO:0007669"/>
    <property type="project" value="InterPro"/>
</dbReference>
<feature type="transmembrane region" description="Helical" evidence="4">
    <location>
        <begin position="95"/>
        <end position="117"/>
    </location>
</feature>
<feature type="transmembrane region" description="Helical" evidence="4">
    <location>
        <begin position="37"/>
        <end position="56"/>
    </location>
</feature>
<keyword evidence="4" id="KW-1133">Transmembrane helix</keyword>
<dbReference type="SUPFAM" id="SSF55781">
    <property type="entry name" value="GAF domain-like"/>
    <property type="match status" value="1"/>
</dbReference>
<dbReference type="NCBIfam" id="TIGR02916">
    <property type="entry name" value="PEP_his_kin"/>
    <property type="match status" value="1"/>
</dbReference>
<dbReference type="SMART" id="SM00387">
    <property type="entry name" value="HATPase_c"/>
    <property type="match status" value="1"/>
</dbReference>
<dbReference type="PANTHER" id="PTHR43547:SF2">
    <property type="entry name" value="HYBRID SIGNAL TRANSDUCTION HISTIDINE KINASE C"/>
    <property type="match status" value="1"/>
</dbReference>
<evidence type="ECO:0000256" key="1">
    <source>
        <dbReference type="ARBA" id="ARBA00000085"/>
    </source>
</evidence>
<evidence type="ECO:0000259" key="5">
    <source>
        <dbReference type="PROSITE" id="PS50109"/>
    </source>
</evidence>
<dbReference type="Pfam" id="PF02518">
    <property type="entry name" value="HATPase_c"/>
    <property type="match status" value="1"/>
</dbReference>
<organism evidence="6 7">
    <name type="scientific">Sphingomonas jinjuensis</name>
    <dbReference type="NCBI Taxonomy" id="535907"/>
    <lineage>
        <taxon>Bacteria</taxon>
        <taxon>Pseudomonadati</taxon>
        <taxon>Pseudomonadota</taxon>
        <taxon>Alphaproteobacteria</taxon>
        <taxon>Sphingomonadales</taxon>
        <taxon>Sphingomonadaceae</taxon>
        <taxon>Sphingomonas</taxon>
    </lineage>
</organism>
<keyword evidence="7" id="KW-1185">Reference proteome</keyword>
<evidence type="ECO:0000256" key="2">
    <source>
        <dbReference type="ARBA" id="ARBA00012438"/>
    </source>
</evidence>
<keyword evidence="6" id="KW-0808">Transferase</keyword>
<evidence type="ECO:0000313" key="7">
    <source>
        <dbReference type="Proteomes" id="UP000529795"/>
    </source>
</evidence>
<dbReference type="InterPro" id="IPR005467">
    <property type="entry name" value="His_kinase_dom"/>
</dbReference>
<dbReference type="EMBL" id="JACIEV010000007">
    <property type="protein sequence ID" value="MBB4154612.1"/>
    <property type="molecule type" value="Genomic_DNA"/>
</dbReference>
<dbReference type="PROSITE" id="PS50109">
    <property type="entry name" value="HIS_KIN"/>
    <property type="match status" value="1"/>
</dbReference>
<sequence length="673" mass="70661">MSASATLILWGHALAALVFGGLTIDRARRHVAGWPRRGLIVALALTALWALAVAGIEPRDFTTRLAESARNIAWLAVLLTWIGRERVGGWTVTALGAVAIAVAISSAILAAVAAVPIPAADVAAVLQARLLCRMLGTVASLILVHHLCIAAPRAQPLGIALVMIWGVDLASYATGYAMGGWPVQLVAVRGFSAAAAAALLAVALKRGDREFTLSRGGALRIVAVAALAAYLGATILVADAASHWAGAYGRAAQTAIVLGAATALITLLSTPWLRAWGRVMIAKHLFTYRYDYRTEWQRVTTALGGSGGDGAPIGCRAIRAMADMIDSPGGVLLLREGDTLDVAASWNWADGEGAGSALVGHLATTTRIVSLDAVRAGTATPGDIAAAQGWPAEREDAWAIVPLFHGAMLVGAIVLARPPVERPLDWEDFDLLRVAGRQAASYLAEDRARHALAEAERFDEFNRRFAFILHDLKNLVSGLTLVARNAERHADNPAFRADMVATLQDSAARMNALLARLASHHHSADEPASVVDVGTLATRIAERRRAQHAIVVSGTALALAQPRALEQLLEHLCQNAIEATGGSAPVAIEVAMDSEGVGIDVVDRGCGMTASFVREQLFRPFASSKPGGFGIGAYEARQLAEAMGGRVEVTSRVGEGTRFRVVLPAAPAMEAAA</sequence>
<gene>
    <name evidence="6" type="ORF">GGQ80_002528</name>
</gene>